<comment type="catalytic activity">
    <reaction evidence="8">
        <text>L-seryl-[protein] + ATP = O-phospho-L-seryl-[protein] + ADP + H(+)</text>
        <dbReference type="Rhea" id="RHEA:17989"/>
        <dbReference type="Rhea" id="RHEA-COMP:9863"/>
        <dbReference type="Rhea" id="RHEA-COMP:11604"/>
        <dbReference type="ChEBI" id="CHEBI:15378"/>
        <dbReference type="ChEBI" id="CHEBI:29999"/>
        <dbReference type="ChEBI" id="CHEBI:30616"/>
        <dbReference type="ChEBI" id="CHEBI:83421"/>
        <dbReference type="ChEBI" id="CHEBI:456216"/>
        <dbReference type="EC" id="2.7.11.1"/>
    </reaction>
</comment>
<dbReference type="GO" id="GO:0005737">
    <property type="term" value="C:cytoplasm"/>
    <property type="evidence" value="ECO:0007669"/>
    <property type="project" value="TreeGrafter"/>
</dbReference>
<dbReference type="AlphaFoldDB" id="A0A671EDI2"/>
<dbReference type="SUPFAM" id="SSF56112">
    <property type="entry name" value="Protein kinase-like (PK-like)"/>
    <property type="match status" value="1"/>
</dbReference>
<evidence type="ECO:0000256" key="6">
    <source>
        <dbReference type="ARBA" id="ARBA00022840"/>
    </source>
</evidence>
<feature type="domain" description="Protein kinase" evidence="10">
    <location>
        <begin position="1"/>
        <end position="185"/>
    </location>
</feature>
<dbReference type="PANTHER" id="PTHR24346:SF82">
    <property type="entry name" value="KP78A-RELATED"/>
    <property type="match status" value="1"/>
</dbReference>
<keyword evidence="4" id="KW-0547">Nucleotide-binding</keyword>
<evidence type="ECO:0000256" key="9">
    <source>
        <dbReference type="SAM" id="SignalP"/>
    </source>
</evidence>
<evidence type="ECO:0000256" key="8">
    <source>
        <dbReference type="ARBA" id="ARBA00048679"/>
    </source>
</evidence>
<evidence type="ECO:0000313" key="11">
    <source>
        <dbReference type="Ensembl" id="ENSRFEP00010011371.1"/>
    </source>
</evidence>
<comment type="catalytic activity">
    <reaction evidence="7">
        <text>L-threonyl-[protein] + ATP = O-phospho-L-threonyl-[protein] + ADP + H(+)</text>
        <dbReference type="Rhea" id="RHEA:46608"/>
        <dbReference type="Rhea" id="RHEA-COMP:11060"/>
        <dbReference type="Rhea" id="RHEA-COMP:11605"/>
        <dbReference type="ChEBI" id="CHEBI:15378"/>
        <dbReference type="ChEBI" id="CHEBI:30013"/>
        <dbReference type="ChEBI" id="CHEBI:30616"/>
        <dbReference type="ChEBI" id="CHEBI:61977"/>
        <dbReference type="ChEBI" id="CHEBI:456216"/>
        <dbReference type="EC" id="2.7.11.1"/>
    </reaction>
</comment>
<keyword evidence="9" id="KW-0732">Signal</keyword>
<dbReference type="Pfam" id="PF00069">
    <property type="entry name" value="Pkinase"/>
    <property type="match status" value="1"/>
</dbReference>
<keyword evidence="2" id="KW-0723">Serine/threonine-protein kinase</keyword>
<dbReference type="EC" id="2.7.11.1" evidence="1"/>
<dbReference type="InParanoid" id="A0A671EDI2"/>
<accession>A0A671EDI2</accession>
<evidence type="ECO:0000256" key="4">
    <source>
        <dbReference type="ARBA" id="ARBA00022741"/>
    </source>
</evidence>
<dbReference type="InterPro" id="IPR000719">
    <property type="entry name" value="Prot_kinase_dom"/>
</dbReference>
<dbReference type="PROSITE" id="PS50011">
    <property type="entry name" value="PROTEIN_KINASE_DOM"/>
    <property type="match status" value="1"/>
</dbReference>
<evidence type="ECO:0000313" key="12">
    <source>
        <dbReference type="Proteomes" id="UP000472240"/>
    </source>
</evidence>
<evidence type="ECO:0000259" key="10">
    <source>
        <dbReference type="PROSITE" id="PS50011"/>
    </source>
</evidence>
<dbReference type="Proteomes" id="UP000472240">
    <property type="component" value="Chromosome 13"/>
</dbReference>
<dbReference type="Ensembl" id="ENSRFET00010012449.1">
    <property type="protein sequence ID" value="ENSRFEP00010011371.1"/>
    <property type="gene ID" value="ENSRFEG00010007721.1"/>
</dbReference>
<evidence type="ECO:0000256" key="7">
    <source>
        <dbReference type="ARBA" id="ARBA00047899"/>
    </source>
</evidence>
<reference evidence="11" key="5">
    <citation type="submission" date="2025-09" db="UniProtKB">
        <authorList>
            <consortium name="Ensembl"/>
        </authorList>
    </citation>
    <scope>IDENTIFICATION</scope>
</reference>
<dbReference type="GO" id="GO:0004674">
    <property type="term" value="F:protein serine/threonine kinase activity"/>
    <property type="evidence" value="ECO:0007669"/>
    <property type="project" value="UniProtKB-KW"/>
</dbReference>
<dbReference type="GO" id="GO:0005524">
    <property type="term" value="F:ATP binding"/>
    <property type="evidence" value="ECO:0007669"/>
    <property type="project" value="UniProtKB-KW"/>
</dbReference>
<evidence type="ECO:0000256" key="1">
    <source>
        <dbReference type="ARBA" id="ARBA00012513"/>
    </source>
</evidence>
<keyword evidence="3" id="KW-0808">Transferase</keyword>
<dbReference type="PROSITE" id="PS00108">
    <property type="entry name" value="PROTEIN_KINASE_ST"/>
    <property type="match status" value="1"/>
</dbReference>
<feature type="chain" id="PRO_5025402381" description="non-specific serine/threonine protein kinase" evidence="9">
    <location>
        <begin position="22"/>
        <end position="185"/>
    </location>
</feature>
<keyword evidence="5" id="KW-0418">Kinase</keyword>
<evidence type="ECO:0000256" key="2">
    <source>
        <dbReference type="ARBA" id="ARBA00022527"/>
    </source>
</evidence>
<dbReference type="InterPro" id="IPR011009">
    <property type="entry name" value="Kinase-like_dom_sf"/>
</dbReference>
<reference evidence="12" key="3">
    <citation type="submission" date="2018-12" db="EMBL/GenBank/DDBJ databases">
        <title>G10K-VGP greater horseshoe bat female genome, primary haplotype.</title>
        <authorList>
            <person name="Teeling E."/>
            <person name="Myers G."/>
            <person name="Vernes S."/>
            <person name="Pippel M."/>
            <person name="Winkler S."/>
            <person name="Fedrigo O."/>
            <person name="Rhie A."/>
            <person name="Koren S."/>
            <person name="Phillippy A."/>
            <person name="Lewin H."/>
            <person name="Damas J."/>
            <person name="Howe K."/>
            <person name="Mountcastle J."/>
            <person name="Jarvis E.D."/>
        </authorList>
    </citation>
    <scope>NUCLEOTIDE SEQUENCE [LARGE SCALE GENOMIC DNA]</scope>
</reference>
<protein>
    <recommendedName>
        <fullName evidence="1">non-specific serine/threonine protein kinase</fullName>
        <ecNumber evidence="1">2.7.11.1</ecNumber>
    </recommendedName>
</protein>
<dbReference type="PANTHER" id="PTHR24346">
    <property type="entry name" value="MAP/MICROTUBULE AFFINITY-REGULATING KINASE"/>
    <property type="match status" value="1"/>
</dbReference>
<reference evidence="11 12" key="2">
    <citation type="journal article" date="2018" name="Annu Rev Anim Biosci">
        <title>Bat Biology, Genomes, and the Bat1K Project: To Generate Chromosome-Level Genomes for All Living Bat Species.</title>
        <authorList>
            <person name="Teeling E.C."/>
            <person name="Vernes S.C."/>
            <person name="Davalos L.M."/>
            <person name="Ray D.A."/>
            <person name="Gilbert M.T.P."/>
            <person name="Myers E."/>
        </authorList>
    </citation>
    <scope>NUCLEOTIDE SEQUENCE</scope>
</reference>
<dbReference type="SMART" id="SM00220">
    <property type="entry name" value="S_TKc"/>
    <property type="match status" value="1"/>
</dbReference>
<sequence length="185" mass="20704">MADLHHPNIVRLFHVISLAESLLLVMEFVPGGDMLDYLRDHGCMSEDTARGVFRQLVSAVHYCHEKGIAHRDLKPQNVLLDAQMNAKLIDFGLGAASDIHQLSTFCGSFLYAAPELFLSKIYDGCATDTRSLGVMLYEMLTHTIPFEDVCLDELLERLGCGQYYMSSYFIHPSTKSPQKAAETQT</sequence>
<dbReference type="GO" id="GO:0035556">
    <property type="term" value="P:intracellular signal transduction"/>
    <property type="evidence" value="ECO:0007669"/>
    <property type="project" value="TreeGrafter"/>
</dbReference>
<reference evidence="11 12" key="1">
    <citation type="journal article" date="2015" name="Annu Rev Anim Biosci">
        <title>The Genome 10K Project: a way forward.</title>
        <authorList>
            <person name="Koepfli K.P."/>
            <person name="Paten B."/>
            <person name="O'Brien S.J."/>
            <person name="Koepfli K.P."/>
            <person name="Paten B."/>
            <person name="Antunes A."/>
            <person name="Belov K."/>
            <person name="Bustamante C."/>
            <person name="Castoe T.A."/>
            <person name="Clawson H."/>
            <person name="Crawford A.J."/>
            <person name="Diekhans M."/>
            <person name="Distel D."/>
            <person name="Durbin R."/>
            <person name="Earl D."/>
            <person name="Fujita M.K."/>
            <person name="Gamble T."/>
            <person name="Georges A."/>
            <person name="Gemmell N."/>
            <person name="Gilbert M.T."/>
            <person name="Graves J.M."/>
            <person name="Green R.E."/>
            <person name="Hickey G."/>
            <person name="Jarvis E.D."/>
            <person name="Johnson W."/>
            <person name="Komissarov A."/>
            <person name="Korf I."/>
            <person name="Kuhn R."/>
            <person name="Larkin D.M."/>
            <person name="Lewin H."/>
            <person name="Lopez J.V."/>
            <person name="Ma J."/>
            <person name="Marques-Bonet T."/>
            <person name="Miller W."/>
            <person name="Murphy R."/>
            <person name="Pevzner P."/>
            <person name="Shapiro B."/>
            <person name="Steiner C."/>
            <person name="Tamazian G."/>
            <person name="Venkatesh B."/>
            <person name="Wang J."/>
            <person name="Wayne R."/>
            <person name="Wiley E."/>
            <person name="Yang H."/>
            <person name="Zhang G."/>
            <person name="Haussler D."/>
            <person name="Ryder O."/>
            <person name="O'Brien S.J."/>
        </authorList>
    </citation>
    <scope>NUCLEOTIDE SEQUENCE</scope>
</reference>
<dbReference type="FunFam" id="1.10.510.10:FF:000571">
    <property type="entry name" value="Maternal embryonic leucine zipper kinase"/>
    <property type="match status" value="1"/>
</dbReference>
<dbReference type="Gene3D" id="1.10.510.10">
    <property type="entry name" value="Transferase(Phosphotransferase) domain 1"/>
    <property type="match status" value="1"/>
</dbReference>
<reference evidence="11" key="4">
    <citation type="submission" date="2025-08" db="UniProtKB">
        <authorList>
            <consortium name="Ensembl"/>
        </authorList>
    </citation>
    <scope>IDENTIFICATION</scope>
</reference>
<evidence type="ECO:0000256" key="5">
    <source>
        <dbReference type="ARBA" id="ARBA00022777"/>
    </source>
</evidence>
<dbReference type="GeneTree" id="ENSGT00940000154889"/>
<name>A0A671EDI2_RHIFE</name>
<feature type="signal peptide" evidence="9">
    <location>
        <begin position="1"/>
        <end position="21"/>
    </location>
</feature>
<proteinExistence type="predicted"/>
<keyword evidence="6" id="KW-0067">ATP-binding</keyword>
<keyword evidence="12" id="KW-1185">Reference proteome</keyword>
<dbReference type="OMA" id="LVMECAS"/>
<dbReference type="InterPro" id="IPR008271">
    <property type="entry name" value="Ser/Thr_kinase_AS"/>
</dbReference>
<evidence type="ECO:0000256" key="3">
    <source>
        <dbReference type="ARBA" id="ARBA00022679"/>
    </source>
</evidence>
<organism evidence="11 12">
    <name type="scientific">Rhinolophus ferrumequinum</name>
    <name type="common">Greater horseshoe bat</name>
    <dbReference type="NCBI Taxonomy" id="59479"/>
    <lineage>
        <taxon>Eukaryota</taxon>
        <taxon>Metazoa</taxon>
        <taxon>Chordata</taxon>
        <taxon>Craniata</taxon>
        <taxon>Vertebrata</taxon>
        <taxon>Euteleostomi</taxon>
        <taxon>Mammalia</taxon>
        <taxon>Eutheria</taxon>
        <taxon>Laurasiatheria</taxon>
        <taxon>Chiroptera</taxon>
        <taxon>Yinpterochiroptera</taxon>
        <taxon>Rhinolophoidea</taxon>
        <taxon>Rhinolophidae</taxon>
        <taxon>Rhinolophinae</taxon>
        <taxon>Rhinolophus</taxon>
    </lineage>
</organism>